<protein>
    <submittedName>
        <fullName evidence="2">Uncharacterized protein</fullName>
    </submittedName>
</protein>
<dbReference type="AlphaFoldDB" id="A0A069B1T5"/>
<organism evidence="2">
    <name type="scientific">Clostridioides difficile</name>
    <name type="common">Peptoclostridium difficile</name>
    <dbReference type="NCBI Taxonomy" id="1496"/>
    <lineage>
        <taxon>Bacteria</taxon>
        <taxon>Bacillati</taxon>
        <taxon>Bacillota</taxon>
        <taxon>Clostridia</taxon>
        <taxon>Peptostreptococcales</taxon>
        <taxon>Peptostreptococcaceae</taxon>
        <taxon>Clostridioides</taxon>
    </lineage>
</organism>
<proteinExistence type="predicted"/>
<name>A0A069B1T5_CLODI</name>
<reference evidence="2" key="1">
    <citation type="submission" date="2014-07" db="EMBL/GenBank/DDBJ databases">
        <authorList>
            <person name="Monot Marc"/>
        </authorList>
    </citation>
    <scope>NUCLEOTIDE SEQUENCE</scope>
    <source>
        <strain evidence="2">7032989</strain>
    </source>
</reference>
<sequence>MILMKFEHDKYLKFIVLFSNDEAYFYLNRAISKMNIFISSTIYNEKN</sequence>
<evidence type="ECO:0000313" key="1">
    <source>
        <dbReference type="EMBL" id="CDS83778.1"/>
    </source>
</evidence>
<accession>A0A069B1T5</accession>
<evidence type="ECO:0000313" key="2">
    <source>
        <dbReference type="EMBL" id="CDT80334.1"/>
    </source>
</evidence>
<gene>
    <name evidence="2" type="ORF">BN1095_800007</name>
    <name evidence="1" type="ORF">BN1096_230015</name>
</gene>
<dbReference type="EMBL" id="LK933516">
    <property type="protein sequence ID" value="CDT80334.1"/>
    <property type="molecule type" value="Genomic_DNA"/>
</dbReference>
<dbReference type="EMBL" id="LK932473">
    <property type="protein sequence ID" value="CDS83778.1"/>
    <property type="molecule type" value="Genomic_DNA"/>
</dbReference>